<evidence type="ECO:0000256" key="1">
    <source>
        <dbReference type="SAM" id="Phobius"/>
    </source>
</evidence>
<organism evidence="2 3">
    <name type="scientific">Anoxybacteroides amylolyticum</name>
    <dbReference type="NCBI Taxonomy" id="294699"/>
    <lineage>
        <taxon>Bacteria</taxon>
        <taxon>Bacillati</taxon>
        <taxon>Bacillota</taxon>
        <taxon>Bacilli</taxon>
        <taxon>Bacillales</taxon>
        <taxon>Anoxybacillaceae</taxon>
        <taxon>Anoxybacteroides</taxon>
    </lineage>
</organism>
<keyword evidence="1" id="KW-0812">Transmembrane</keyword>
<dbReference type="Proteomes" id="UP000076865">
    <property type="component" value="Chromosome"/>
</dbReference>
<feature type="transmembrane region" description="Helical" evidence="1">
    <location>
        <begin position="30"/>
        <end position="54"/>
    </location>
</feature>
<gene>
    <name evidence="2" type="ORF">GFC30_21</name>
</gene>
<proteinExistence type="predicted"/>
<keyword evidence="1" id="KW-0472">Membrane</keyword>
<dbReference type="EMBL" id="CP015438">
    <property type="protein sequence ID" value="ANB61934.1"/>
    <property type="molecule type" value="Genomic_DNA"/>
</dbReference>
<dbReference type="Pfam" id="PF14146">
    <property type="entry name" value="DUF4305"/>
    <property type="match status" value="1"/>
</dbReference>
<keyword evidence="3" id="KW-1185">Reference proteome</keyword>
<dbReference type="OrthoDB" id="2355666at2"/>
<protein>
    <submittedName>
        <fullName evidence="2">Uncharacterized protein</fullName>
    </submittedName>
</protein>
<evidence type="ECO:0000313" key="3">
    <source>
        <dbReference type="Proteomes" id="UP000076865"/>
    </source>
</evidence>
<sequence>MNTSPLQTSFFYFLMGALFTYLATESAHETIWNFSTVALMVMATLDFGMAFRLVGWHIQWKKSKSKGWSTYPDQPVVLLITLFGKQFLKSTH</sequence>
<reference evidence="2 3" key="1">
    <citation type="journal article" date="2006" name="Syst. Appl. Microbiol.">
        <title>Anoxybacillus amylolyticus sp. nov., a thermophilic amylase producing bacterium isolated from Mount Rittmann (Antarctica).</title>
        <authorList>
            <person name="Poli A."/>
            <person name="Esposito E."/>
            <person name="Lama L."/>
            <person name="Orlando P."/>
            <person name="Nicolaus G."/>
            <person name="de Appolonia F."/>
            <person name="Gambacorta A."/>
            <person name="Nicolaus B."/>
        </authorList>
    </citation>
    <scope>NUCLEOTIDE SEQUENCE [LARGE SCALE GENOMIC DNA]</scope>
    <source>
        <strain evidence="2 3">DSM 15939</strain>
    </source>
</reference>
<dbReference type="AlphaFoldDB" id="A0A161HUW9"/>
<dbReference type="InterPro" id="IPR025426">
    <property type="entry name" value="DUF4305"/>
</dbReference>
<accession>A0A161HUW9</accession>
<dbReference type="KEGG" id="aamy:GFC30_21"/>
<evidence type="ECO:0000313" key="2">
    <source>
        <dbReference type="EMBL" id="ANB61934.1"/>
    </source>
</evidence>
<feature type="transmembrane region" description="Helical" evidence="1">
    <location>
        <begin position="7"/>
        <end position="24"/>
    </location>
</feature>
<keyword evidence="1" id="KW-1133">Transmembrane helix</keyword>
<name>A0A161HUW9_9BACL</name>